<dbReference type="SUPFAM" id="SSF46689">
    <property type="entry name" value="Homeodomain-like"/>
    <property type="match status" value="1"/>
</dbReference>
<dbReference type="PROSITE" id="PS00676">
    <property type="entry name" value="SIGMA54_INTERACT_2"/>
    <property type="match status" value="1"/>
</dbReference>
<dbReference type="PROSITE" id="PS50045">
    <property type="entry name" value="SIGMA54_INTERACT_4"/>
    <property type="match status" value="1"/>
</dbReference>
<dbReference type="PANTHER" id="PTHR32071">
    <property type="entry name" value="TRANSCRIPTIONAL REGULATORY PROTEIN"/>
    <property type="match status" value="1"/>
</dbReference>
<protein>
    <submittedName>
        <fullName evidence="7">Sigma-54-dependent Fis family transcriptional regulator</fullName>
    </submittedName>
</protein>
<sequence length="625" mass="69709">MAVPVSKRSHDAIIQDSWSRCRAFGLDHQSAPAFDQLPADGIAHLLESQHSLVQTTHQEVLPYYENILSNSNCLIMLADNHGQVLTSWGTQRFIEPSLTRGFSVGASWMEHCSGTNAIGTALACEQAVHIEHDEHFLKANRFMTGSAAPIFDAERKVIAVLDVSSDSYLPPSHTLGMVKMMSQTVENRLILNLFHGQHFQLTFNTGLNNLDSQWAGMLIFDETGQVLSANRRADNLLGISLSRVSVESLFKVSLMELLNQPDGLPFSLQASGNNRFQCVLKRPKQASIQARLFAEKKSTETKTPEIKCTEPTLAAPAAISLNTLHFGDSRVEKAVRQAERLLEKDIPLLIHGETGVGKEVFVKALHHASSRRKQPFIAVNCAAIPAELVESELFGYEKGAFTGANQKGSIGLIRKADKGTLFLDEIGDMPLPTQARLLRVLQERCVQPVGSSELFPVDIRIISATNRLLREQVQLGRFREDLYYRIGGLTLELPPLRERSDKQALFKRLWEQHREPSQWAGLSPEVLDLFGRHPWPGNLRQVSSVMQVALAMAEEQPVRPEHLPDDFFVDLEMEPVDTPEQIAVDLNDAEALNRQLQAAGGNISHLARRLGVSRNTLYKRLRQIE</sequence>
<keyword evidence="5" id="KW-0804">Transcription</keyword>
<dbReference type="InterPro" id="IPR025943">
    <property type="entry name" value="Sigma_54_int_dom_ATP-bd_2"/>
</dbReference>
<dbReference type="EMBL" id="CP023466">
    <property type="protein sequence ID" value="ATE76948.1"/>
    <property type="molecule type" value="Genomic_DNA"/>
</dbReference>
<dbReference type="FunFam" id="3.40.50.300:FF:000006">
    <property type="entry name" value="DNA-binding transcriptional regulator NtrC"/>
    <property type="match status" value="1"/>
</dbReference>
<accession>A0AB33EDT2</accession>
<dbReference type="InterPro" id="IPR025662">
    <property type="entry name" value="Sigma_54_int_dom_ATP-bd_1"/>
</dbReference>
<dbReference type="InterPro" id="IPR009057">
    <property type="entry name" value="Homeodomain-like_sf"/>
</dbReference>
<dbReference type="CDD" id="cd00009">
    <property type="entry name" value="AAA"/>
    <property type="match status" value="1"/>
</dbReference>
<evidence type="ECO:0000256" key="3">
    <source>
        <dbReference type="ARBA" id="ARBA00023015"/>
    </source>
</evidence>
<dbReference type="InterPro" id="IPR027417">
    <property type="entry name" value="P-loop_NTPase"/>
</dbReference>
<evidence type="ECO:0000313" key="7">
    <source>
        <dbReference type="EMBL" id="ATE76948.1"/>
    </source>
</evidence>
<dbReference type="Gene3D" id="1.10.8.60">
    <property type="match status" value="1"/>
</dbReference>
<dbReference type="InterPro" id="IPR002197">
    <property type="entry name" value="HTH_Fis"/>
</dbReference>
<dbReference type="GO" id="GO:0043565">
    <property type="term" value="F:sequence-specific DNA binding"/>
    <property type="evidence" value="ECO:0007669"/>
    <property type="project" value="InterPro"/>
</dbReference>
<name>A0AB33EDT2_9PSED</name>
<evidence type="ECO:0000313" key="8">
    <source>
        <dbReference type="Proteomes" id="UP000218385"/>
    </source>
</evidence>
<dbReference type="SUPFAM" id="SSF52540">
    <property type="entry name" value="P-loop containing nucleoside triphosphate hydrolases"/>
    <property type="match status" value="1"/>
</dbReference>
<dbReference type="PRINTS" id="PR01590">
    <property type="entry name" value="HTHFIS"/>
</dbReference>
<evidence type="ECO:0000256" key="1">
    <source>
        <dbReference type="ARBA" id="ARBA00022741"/>
    </source>
</evidence>
<dbReference type="InterPro" id="IPR058031">
    <property type="entry name" value="AAA_lid_NorR"/>
</dbReference>
<proteinExistence type="predicted"/>
<dbReference type="PROSITE" id="PS00675">
    <property type="entry name" value="SIGMA54_INTERACT_1"/>
    <property type="match status" value="1"/>
</dbReference>
<dbReference type="Gene3D" id="1.10.10.60">
    <property type="entry name" value="Homeodomain-like"/>
    <property type="match status" value="1"/>
</dbReference>
<dbReference type="InterPro" id="IPR003018">
    <property type="entry name" value="GAF"/>
</dbReference>
<evidence type="ECO:0000256" key="2">
    <source>
        <dbReference type="ARBA" id="ARBA00022840"/>
    </source>
</evidence>
<dbReference type="SMART" id="SM00382">
    <property type="entry name" value="AAA"/>
    <property type="match status" value="1"/>
</dbReference>
<feature type="domain" description="Sigma-54 factor interaction" evidence="6">
    <location>
        <begin position="324"/>
        <end position="551"/>
    </location>
</feature>
<evidence type="ECO:0000256" key="4">
    <source>
        <dbReference type="ARBA" id="ARBA00023125"/>
    </source>
</evidence>
<dbReference type="Pfam" id="PF00158">
    <property type="entry name" value="Sigma54_activat"/>
    <property type="match status" value="1"/>
</dbReference>
<organism evidence="7 8">
    <name type="scientific">Pseudomonas frederiksbergensis</name>
    <dbReference type="NCBI Taxonomy" id="104087"/>
    <lineage>
        <taxon>Bacteria</taxon>
        <taxon>Pseudomonadati</taxon>
        <taxon>Pseudomonadota</taxon>
        <taxon>Gammaproteobacteria</taxon>
        <taxon>Pseudomonadales</taxon>
        <taxon>Pseudomonadaceae</taxon>
        <taxon>Pseudomonas</taxon>
    </lineage>
</organism>
<dbReference type="InterPro" id="IPR003593">
    <property type="entry name" value="AAA+_ATPase"/>
</dbReference>
<dbReference type="Pfam" id="PF01590">
    <property type="entry name" value="GAF"/>
    <property type="match status" value="1"/>
</dbReference>
<dbReference type="PANTHER" id="PTHR32071:SF77">
    <property type="entry name" value="TRANSCRIPTIONAL REGULATORY PROTEIN"/>
    <property type="match status" value="1"/>
</dbReference>
<keyword evidence="3" id="KW-0805">Transcription regulation</keyword>
<dbReference type="GO" id="GO:0005524">
    <property type="term" value="F:ATP binding"/>
    <property type="evidence" value="ECO:0007669"/>
    <property type="project" value="UniProtKB-KW"/>
</dbReference>
<dbReference type="Proteomes" id="UP000218385">
    <property type="component" value="Chromosome"/>
</dbReference>
<evidence type="ECO:0000256" key="5">
    <source>
        <dbReference type="ARBA" id="ARBA00023163"/>
    </source>
</evidence>
<dbReference type="Pfam" id="PF02954">
    <property type="entry name" value="HTH_8"/>
    <property type="match status" value="1"/>
</dbReference>
<evidence type="ECO:0000259" key="6">
    <source>
        <dbReference type="PROSITE" id="PS50045"/>
    </source>
</evidence>
<dbReference type="Gene3D" id="3.40.50.300">
    <property type="entry name" value="P-loop containing nucleotide triphosphate hydrolases"/>
    <property type="match status" value="1"/>
</dbReference>
<keyword evidence="1" id="KW-0547">Nucleotide-binding</keyword>
<dbReference type="Pfam" id="PF25601">
    <property type="entry name" value="AAA_lid_14"/>
    <property type="match status" value="1"/>
</dbReference>
<reference evidence="7 8" key="1">
    <citation type="submission" date="2017-09" db="EMBL/GenBank/DDBJ databases">
        <title>Complete Genome sequence of Lysobacter capsici KNU-15.</title>
        <authorList>
            <person name="Kim M.-C."/>
            <person name="Yi H."/>
            <person name="Lee D.-W."/>
            <person name="Shin J.-H."/>
        </authorList>
    </citation>
    <scope>NUCLEOTIDE SEQUENCE [LARGE SCALE GENOMIC DNA]</scope>
    <source>
        <strain evidence="7 8">KNU-15</strain>
    </source>
</reference>
<dbReference type="GO" id="GO:0006355">
    <property type="term" value="P:regulation of DNA-templated transcription"/>
    <property type="evidence" value="ECO:0007669"/>
    <property type="project" value="InterPro"/>
</dbReference>
<dbReference type="RefSeq" id="WP_096479902.1">
    <property type="nucleotide sequence ID" value="NZ_CP023466.1"/>
</dbReference>
<dbReference type="AlphaFoldDB" id="A0AB33EDT2"/>
<keyword evidence="2" id="KW-0067">ATP-binding</keyword>
<dbReference type="InterPro" id="IPR029016">
    <property type="entry name" value="GAF-like_dom_sf"/>
</dbReference>
<gene>
    <name evidence="7" type="ORF">CNN82_11120</name>
</gene>
<dbReference type="InterPro" id="IPR002078">
    <property type="entry name" value="Sigma_54_int"/>
</dbReference>
<keyword evidence="4" id="KW-0238">DNA-binding</keyword>
<dbReference type="Gene3D" id="3.30.450.40">
    <property type="match status" value="1"/>
</dbReference>